<reference evidence="3 4" key="1">
    <citation type="submission" date="2016-12" db="EMBL/GenBank/DDBJ databases">
        <title>The new phylogeny of genus Mycobacterium.</title>
        <authorList>
            <person name="Tortoli E."/>
            <person name="Trovato A."/>
            <person name="Cirillo D.M."/>
        </authorList>
    </citation>
    <scope>NUCLEOTIDE SEQUENCE [LARGE SCALE GENOMIC DNA]</scope>
    <source>
        <strain evidence="3 4">DSM 44223</strain>
    </source>
</reference>
<keyword evidence="1" id="KW-0812">Transmembrane</keyword>
<keyword evidence="1" id="KW-0472">Membrane</keyword>
<feature type="domain" description="SHOCT" evidence="2">
    <location>
        <begin position="255"/>
        <end position="281"/>
    </location>
</feature>
<dbReference type="EMBL" id="MVIH01000008">
    <property type="protein sequence ID" value="ORB51205.1"/>
    <property type="molecule type" value="Genomic_DNA"/>
</dbReference>
<dbReference type="InterPro" id="IPR018649">
    <property type="entry name" value="SHOCT"/>
</dbReference>
<dbReference type="Pfam" id="PF09851">
    <property type="entry name" value="SHOCT"/>
    <property type="match status" value="1"/>
</dbReference>
<organism evidence="3 4">
    <name type="scientific">Mycolicibacterium rhodesiae</name>
    <name type="common">Mycobacterium rhodesiae</name>
    <dbReference type="NCBI Taxonomy" id="36814"/>
    <lineage>
        <taxon>Bacteria</taxon>
        <taxon>Bacillati</taxon>
        <taxon>Actinomycetota</taxon>
        <taxon>Actinomycetes</taxon>
        <taxon>Mycobacteriales</taxon>
        <taxon>Mycobacteriaceae</taxon>
        <taxon>Mycolicibacterium</taxon>
    </lineage>
</organism>
<comment type="caution">
    <text evidence="3">The sequence shown here is derived from an EMBL/GenBank/DDBJ whole genome shotgun (WGS) entry which is preliminary data.</text>
</comment>
<evidence type="ECO:0000313" key="4">
    <source>
        <dbReference type="Proteomes" id="UP000192534"/>
    </source>
</evidence>
<dbReference type="RefSeq" id="WP_083120570.1">
    <property type="nucleotide sequence ID" value="NZ_JACKUO010000015.1"/>
</dbReference>
<evidence type="ECO:0000313" key="3">
    <source>
        <dbReference type="EMBL" id="ORB51205.1"/>
    </source>
</evidence>
<keyword evidence="4" id="KW-1185">Reference proteome</keyword>
<keyword evidence="1" id="KW-1133">Transmembrane helix</keyword>
<sequence length="284" mass="30960">MFGRYLKAQLTVLLFGGLVGPIFLIVYFALGPFARPYIGWMFWVGLLITAGDVLAALWLTNSGMKSAAKHEELNQRGVLVLAQITGISDTSWFVNDQQMIKVNLHFEVPGYQGFDSQETMASSPTRMQILNAHKLVALVEPGTQKYEIDWNASALIAGVVPAQFTLAEDNKTYDLRGQAGPLMEIMQILRANGVPMNGTIDIRSNPAVRQQVMAVVRRAATGQPVAATPPPVAQPTAAAPPYVPPPMPEVSTAQRLQELETLRATGSITEAEYTAKRQQILADL</sequence>
<evidence type="ECO:0000259" key="2">
    <source>
        <dbReference type="Pfam" id="PF09851"/>
    </source>
</evidence>
<feature type="transmembrane region" description="Helical" evidence="1">
    <location>
        <begin position="40"/>
        <end position="59"/>
    </location>
</feature>
<dbReference type="OrthoDB" id="3748257at2"/>
<dbReference type="Proteomes" id="UP000192534">
    <property type="component" value="Unassembled WGS sequence"/>
</dbReference>
<proteinExistence type="predicted"/>
<dbReference type="AlphaFoldDB" id="A0A1X0IRM9"/>
<accession>A0A1X0IRM9</accession>
<protein>
    <recommendedName>
        <fullName evidence="2">SHOCT domain-containing protein</fullName>
    </recommendedName>
</protein>
<name>A0A1X0IRM9_MYCRH</name>
<feature type="transmembrane region" description="Helical" evidence="1">
    <location>
        <begin position="12"/>
        <end position="34"/>
    </location>
</feature>
<gene>
    <name evidence="3" type="ORF">BST42_17425</name>
</gene>
<evidence type="ECO:0000256" key="1">
    <source>
        <dbReference type="SAM" id="Phobius"/>
    </source>
</evidence>